<evidence type="ECO:0000256" key="3">
    <source>
        <dbReference type="ARBA" id="ARBA00023054"/>
    </source>
</evidence>
<feature type="coiled-coil region" evidence="8">
    <location>
        <begin position="407"/>
        <end position="438"/>
    </location>
</feature>
<keyword evidence="5" id="KW-0966">Cell projection</keyword>
<evidence type="ECO:0000256" key="4">
    <source>
        <dbReference type="ARBA" id="ARBA00023069"/>
    </source>
</evidence>
<dbReference type="Pfam" id="PF13868">
    <property type="entry name" value="TPH"/>
    <property type="match status" value="1"/>
</dbReference>
<dbReference type="PANTHER" id="PTHR15504">
    <property type="entry name" value="NASOPHARYNGEAL EPITHELIUM SPECIFIC PROTEIN 1"/>
    <property type="match status" value="1"/>
</dbReference>
<evidence type="ECO:0000256" key="6">
    <source>
        <dbReference type="ARBA" id="ARBA00034116"/>
    </source>
</evidence>
<proteinExistence type="inferred from homology"/>
<evidence type="ECO:0000259" key="10">
    <source>
        <dbReference type="Pfam" id="PF13868"/>
    </source>
</evidence>
<dbReference type="OrthoDB" id="1902038at2759"/>
<evidence type="ECO:0000256" key="7">
    <source>
        <dbReference type="ARBA" id="ARBA00034142"/>
    </source>
</evidence>
<evidence type="ECO:0000256" key="8">
    <source>
        <dbReference type="SAM" id="Coils"/>
    </source>
</evidence>
<feature type="region of interest" description="Disordered" evidence="9">
    <location>
        <begin position="202"/>
        <end position="228"/>
    </location>
</feature>
<sequence length="522" mass="62613">MNSEVDESLFGGVKPPPQGKSDSPIVLLRDKHAVRKTLTALGLDHKPERIQLITRDMVRELIVPTEDPSGESLIISPEEFERIKWASQVLTKEELEAREQAFKKEKEAILEAVTIRKKIMKQKEMTWSNNKKLSDLEEEAKERAQNLLERANKLRMEQEEELKGMSKIILNAKCHAIRDAQILEKQQIQKELEAEEKRLDEMMEADRQKSLQRQQDREKKRKEEMKRGKRHILEQIKRNEEERSLLAEHREQEKEQMLAYLEQLQEEDLQDLERRHQEKLKMQAEIKRINDENQRQKAELMAQEKLADQMVMDFTKKKMAREAEFEAEQERIRREKEKEIARLRAMQEKAQDYRAEQDALRAKRNQEVADREWRRKEKEKAQKKMETEEKLRKSRLEQVAFKEHMLAVQVQRDRDEFERILRAQREQIEKERLEQEKKATGCLQHANELRRQVRENQQKQVQNRLTTFEEGRRLKEEAQKRRERIEDIKKQKLEELRATGLPEKYCIEAERKANILPTTSVK</sequence>
<protein>
    <recommendedName>
        <fullName evidence="7">Cilia- and flagella-associated protein 45</fullName>
    </recommendedName>
</protein>
<dbReference type="AlphaFoldDB" id="A0A1U8C846"/>
<gene>
    <name evidence="12" type="primary">Cfap45</name>
</gene>
<feature type="region of interest" description="Disordered" evidence="9">
    <location>
        <begin position="1"/>
        <end position="24"/>
    </location>
</feature>
<evidence type="ECO:0000313" key="11">
    <source>
        <dbReference type="Proteomes" id="UP000886700"/>
    </source>
</evidence>
<feature type="domain" description="Trichohyalin-plectin-homology" evidence="10">
    <location>
        <begin position="156"/>
        <end position="503"/>
    </location>
</feature>
<dbReference type="GeneID" id="101827687"/>
<keyword evidence="3 8" id="KW-0175">Coiled coil</keyword>
<reference evidence="12" key="1">
    <citation type="submission" date="2025-08" db="UniProtKB">
        <authorList>
            <consortium name="RefSeq"/>
        </authorList>
    </citation>
    <scope>IDENTIFICATION</scope>
    <source>
        <tissue evidence="12">Liver</tissue>
    </source>
</reference>
<dbReference type="Proteomes" id="UP000886700">
    <property type="component" value="Unplaced"/>
</dbReference>
<feature type="region of interest" description="Disordered" evidence="9">
    <location>
        <begin position="352"/>
        <end position="392"/>
    </location>
</feature>
<evidence type="ECO:0000256" key="9">
    <source>
        <dbReference type="SAM" id="MobiDB-lite"/>
    </source>
</evidence>
<evidence type="ECO:0000256" key="1">
    <source>
        <dbReference type="ARBA" id="ARBA00004230"/>
    </source>
</evidence>
<dbReference type="CTD" id="25790"/>
<dbReference type="InterPro" id="IPR043597">
    <property type="entry name" value="TPH_dom"/>
</dbReference>
<evidence type="ECO:0000256" key="5">
    <source>
        <dbReference type="ARBA" id="ARBA00023273"/>
    </source>
</evidence>
<feature type="coiled-coil region" evidence="8">
    <location>
        <begin position="468"/>
        <end position="495"/>
    </location>
</feature>
<comment type="subcellular location">
    <subcellularLocation>
        <location evidence="1">Cell projection</location>
        <location evidence="1">Cilium</location>
        <location evidence="1">Flagellum</location>
    </subcellularLocation>
</comment>
<keyword evidence="4" id="KW-0969">Cilium</keyword>
<keyword evidence="2 12" id="KW-0282">Flagellum</keyword>
<organism evidence="11 12">
    <name type="scientific">Mesocricetus auratus</name>
    <name type="common">Golden hamster</name>
    <dbReference type="NCBI Taxonomy" id="10036"/>
    <lineage>
        <taxon>Eukaryota</taxon>
        <taxon>Metazoa</taxon>
        <taxon>Chordata</taxon>
        <taxon>Craniata</taxon>
        <taxon>Vertebrata</taxon>
        <taxon>Euteleostomi</taxon>
        <taxon>Mammalia</taxon>
        <taxon>Eutheria</taxon>
        <taxon>Euarchontoglires</taxon>
        <taxon>Glires</taxon>
        <taxon>Rodentia</taxon>
        <taxon>Myomorpha</taxon>
        <taxon>Muroidea</taxon>
        <taxon>Cricetidae</taxon>
        <taxon>Cricetinae</taxon>
        <taxon>Mesocricetus</taxon>
    </lineage>
</organism>
<dbReference type="GO" id="GO:0031514">
    <property type="term" value="C:motile cilium"/>
    <property type="evidence" value="ECO:0007669"/>
    <property type="project" value="UniProtKB-SubCell"/>
</dbReference>
<accession>A0A1U8C846</accession>
<dbReference type="RefSeq" id="XP_012974590.1">
    <property type="nucleotide sequence ID" value="XM_013119136.3"/>
</dbReference>
<evidence type="ECO:0000313" key="12">
    <source>
        <dbReference type="RefSeq" id="XP_012974590.1"/>
    </source>
</evidence>
<dbReference type="PANTHER" id="PTHR15504:SF0">
    <property type="entry name" value="CILIA- AND FLAGELLA-ASSOCIATED PROTEIN 45"/>
    <property type="match status" value="1"/>
</dbReference>
<dbReference type="GO" id="GO:0099513">
    <property type="term" value="C:polymeric cytoskeletal fiber"/>
    <property type="evidence" value="ECO:0007669"/>
    <property type="project" value="UniProtKB-ARBA"/>
</dbReference>
<name>A0A1U8C846_MESAU</name>
<comment type="similarity">
    <text evidence="6">Belongs to the CFAP45 family.</text>
</comment>
<evidence type="ECO:0000256" key="2">
    <source>
        <dbReference type="ARBA" id="ARBA00022846"/>
    </source>
</evidence>
<keyword evidence="11" id="KW-1185">Reference proteome</keyword>
<dbReference type="InterPro" id="IPR033253">
    <property type="entry name" value="CFAP45"/>
</dbReference>